<dbReference type="EMBL" id="FMWB01000009">
    <property type="protein sequence ID" value="SCZ44537.1"/>
    <property type="molecule type" value="Genomic_DNA"/>
</dbReference>
<evidence type="ECO:0000256" key="1">
    <source>
        <dbReference type="SAM" id="MobiDB-lite"/>
    </source>
</evidence>
<sequence length="190" mass="21153">MAVSSRERRLSGIGSQDGEMQRRTAPNPRATVRTSESSLYREDAMTAQTSLFHGNGQLQQLRRLIPRQHFECLERHLELLSREFPLFDHPPLSIDCAVAETLENLGIRAFQWQGSCNLPQRMALGSALMGEGFMAQSSTPEYTLYLNARGEKVLLRQEPAAGQTLVSLVSDCPPLFAYLAAKHRDAVPVA</sequence>
<feature type="compositionally biased region" description="Basic and acidic residues" evidence="1">
    <location>
        <begin position="1"/>
        <end position="10"/>
    </location>
</feature>
<dbReference type="AlphaFoldDB" id="A0A1G5P4U5"/>
<evidence type="ECO:0000313" key="2">
    <source>
        <dbReference type="EMBL" id="SCZ44537.1"/>
    </source>
</evidence>
<organism evidence="2 3">
    <name type="scientific">Pseudomonas oryzihabitans</name>
    <dbReference type="NCBI Taxonomy" id="47885"/>
    <lineage>
        <taxon>Bacteria</taxon>
        <taxon>Pseudomonadati</taxon>
        <taxon>Pseudomonadota</taxon>
        <taxon>Gammaproteobacteria</taxon>
        <taxon>Pseudomonadales</taxon>
        <taxon>Pseudomonadaceae</taxon>
        <taxon>Pseudomonas</taxon>
    </lineage>
</organism>
<accession>A0A1G5P4U5</accession>
<comment type="caution">
    <text evidence="2">The sequence shown here is derived from an EMBL/GenBank/DDBJ whole genome shotgun (WGS) entry which is preliminary data.</text>
</comment>
<dbReference type="STRING" id="237610.BJP27_21670"/>
<name>A0A1G5P4U5_9PSED</name>
<reference evidence="3" key="1">
    <citation type="submission" date="2016-10" db="EMBL/GenBank/DDBJ databases">
        <authorList>
            <person name="de Groot N.N."/>
        </authorList>
    </citation>
    <scope>NUCLEOTIDE SEQUENCE [LARGE SCALE GENOMIC DNA]</scope>
    <source>
        <strain evidence="3">DSM 15758</strain>
    </source>
</reference>
<feature type="region of interest" description="Disordered" evidence="1">
    <location>
        <begin position="1"/>
        <end position="39"/>
    </location>
</feature>
<gene>
    <name evidence="2" type="ORF">SAMN05216279_109162</name>
</gene>
<evidence type="ECO:0000313" key="3">
    <source>
        <dbReference type="Proteomes" id="UP000183046"/>
    </source>
</evidence>
<proteinExistence type="predicted"/>
<dbReference type="Proteomes" id="UP000183046">
    <property type="component" value="Unassembled WGS sequence"/>
</dbReference>
<protein>
    <submittedName>
        <fullName evidence="2">Uncharacterized protein</fullName>
    </submittedName>
</protein>